<sequence>METTGAAVRIEPWSESDLALLRAANAPELMTELGGPETEEKVLARHRRYVALSANPSGKGRMYAIVLAATGERVGTVGFWEQTATSDGQAAYEAGWGVLTPFQGRGLASAATRLVAGVARAEGRFRYLLAYPKVTNAASNAVCRKVGFELRGEVGFEYPPGNPVRSNEWRLDLRPEDGPPGV</sequence>
<feature type="domain" description="N-acetyltransferase" evidence="4">
    <location>
        <begin position="8"/>
        <end position="174"/>
    </location>
</feature>
<dbReference type="InterPro" id="IPR000182">
    <property type="entry name" value="GNAT_dom"/>
</dbReference>
<dbReference type="RefSeq" id="WP_006347398.1">
    <property type="nucleotide sequence ID" value="NZ_CP029159.1"/>
</dbReference>
<keyword evidence="1" id="KW-0808">Transferase</keyword>
<dbReference type="Gene3D" id="3.40.630.30">
    <property type="match status" value="1"/>
</dbReference>
<evidence type="ECO:0000256" key="1">
    <source>
        <dbReference type="ARBA" id="ARBA00022679"/>
    </source>
</evidence>
<evidence type="ECO:0000256" key="3">
    <source>
        <dbReference type="ARBA" id="ARBA00038502"/>
    </source>
</evidence>
<dbReference type="SUPFAM" id="SSF55729">
    <property type="entry name" value="Acyl-CoA N-acyltransferases (Nat)"/>
    <property type="match status" value="1"/>
</dbReference>
<dbReference type="InterPro" id="IPR016181">
    <property type="entry name" value="Acyl_CoA_acyltransferase"/>
</dbReference>
<evidence type="ECO:0000259" key="4">
    <source>
        <dbReference type="PROSITE" id="PS51186"/>
    </source>
</evidence>
<dbReference type="PANTHER" id="PTHR43792:SF8">
    <property type="entry name" value="[RIBOSOMAL PROTEIN US5]-ALANINE N-ACETYLTRANSFERASE"/>
    <property type="match status" value="1"/>
</dbReference>
<organism evidence="5 6">
    <name type="scientific">Streptomyces tsukubensis (strain DSM 42081 / NBRC 108919 / NRRL 18488 / 9993)</name>
    <dbReference type="NCBI Taxonomy" id="1114943"/>
    <lineage>
        <taxon>Bacteria</taxon>
        <taxon>Bacillati</taxon>
        <taxon>Actinomycetota</taxon>
        <taxon>Actinomycetes</taxon>
        <taxon>Kitasatosporales</taxon>
        <taxon>Streptomycetaceae</taxon>
        <taxon>Streptomyces</taxon>
    </lineage>
</organism>
<dbReference type="Pfam" id="PF13302">
    <property type="entry name" value="Acetyltransf_3"/>
    <property type="match status" value="1"/>
</dbReference>
<dbReference type="PROSITE" id="PS51186">
    <property type="entry name" value="GNAT"/>
    <property type="match status" value="1"/>
</dbReference>
<name>I2N411_STRT9</name>
<dbReference type="PANTHER" id="PTHR43792">
    <property type="entry name" value="GNAT FAMILY, PUTATIVE (AFU_ORTHOLOGUE AFUA_3G00765)-RELATED-RELATED"/>
    <property type="match status" value="1"/>
</dbReference>
<dbReference type="InterPro" id="IPR051531">
    <property type="entry name" value="N-acetyltransferase"/>
</dbReference>
<dbReference type="Proteomes" id="UP000005940">
    <property type="component" value="Chromosome"/>
</dbReference>
<gene>
    <name evidence="5" type="ORF">STSU_014295</name>
</gene>
<dbReference type="GO" id="GO:0008999">
    <property type="term" value="F:protein-N-terminal-alanine acetyltransferase activity"/>
    <property type="evidence" value="ECO:0007669"/>
    <property type="project" value="TreeGrafter"/>
</dbReference>
<protein>
    <submittedName>
        <fullName evidence="5">N-acetyltransferase</fullName>
    </submittedName>
</protein>
<proteinExistence type="inferred from homology"/>
<evidence type="ECO:0000256" key="2">
    <source>
        <dbReference type="ARBA" id="ARBA00023315"/>
    </source>
</evidence>
<keyword evidence="6" id="KW-1185">Reference proteome</keyword>
<accession>I2N411</accession>
<evidence type="ECO:0000313" key="5">
    <source>
        <dbReference type="EMBL" id="QKM68178.1"/>
    </source>
</evidence>
<comment type="similarity">
    <text evidence="3">Belongs to the acetyltransferase family. RimJ subfamily.</text>
</comment>
<dbReference type="GO" id="GO:0005737">
    <property type="term" value="C:cytoplasm"/>
    <property type="evidence" value="ECO:0007669"/>
    <property type="project" value="TreeGrafter"/>
</dbReference>
<reference evidence="5 6" key="1">
    <citation type="journal article" date="2012" name="J. Bacteriol.">
        <title>Draft genome of Streptomyces tsukubaensis NRRL 18488, the producer of the clinically important immunosuppressant tacrolimus (FK506).</title>
        <authorList>
            <person name="Barreiro C."/>
            <person name="Prieto C."/>
            <person name="Sola-Landa A."/>
            <person name="Solera E."/>
            <person name="Martinez-Castro M."/>
            <person name="Perez-Redondo R."/>
            <person name="Garcia-Estrada C."/>
            <person name="Aparicio J.F."/>
            <person name="Fernandez-Martinez L.T."/>
            <person name="Santos-Aberturas J."/>
            <person name="Salehi-Najafabadi Z."/>
            <person name="Rodriguez-Garcia A."/>
            <person name="Tauch A."/>
            <person name="Martin J.F."/>
        </authorList>
    </citation>
    <scope>NUCLEOTIDE SEQUENCE [LARGE SCALE GENOMIC DNA]</scope>
    <source>
        <strain evidence="6">DSM 42081 / NBRC 108919 / NRRL 18488 / 9993</strain>
    </source>
</reference>
<keyword evidence="2" id="KW-0012">Acyltransferase</keyword>
<dbReference type="AlphaFoldDB" id="I2N411"/>
<dbReference type="EMBL" id="CP029159">
    <property type="protein sequence ID" value="QKM68178.1"/>
    <property type="molecule type" value="Genomic_DNA"/>
</dbReference>
<evidence type="ECO:0000313" key="6">
    <source>
        <dbReference type="Proteomes" id="UP000005940"/>
    </source>
</evidence>